<evidence type="ECO:0000313" key="3">
    <source>
        <dbReference type="EMBL" id="KRK83997.1"/>
    </source>
</evidence>
<dbReference type="STRING" id="1423788.FC78_GL001003"/>
<dbReference type="FunFam" id="3.30.70.100:FF:000001">
    <property type="entry name" value="ATPase copper transporting beta"/>
    <property type="match status" value="1"/>
</dbReference>
<keyword evidence="1" id="KW-0479">Metal-binding</keyword>
<gene>
    <name evidence="3" type="ORF">FC78_GL001003</name>
</gene>
<dbReference type="AlphaFoldDB" id="A0A0R1KKD6"/>
<dbReference type="PATRIC" id="fig|1423788.3.peg.1030"/>
<name>A0A0R1KKD6_9LACO</name>
<evidence type="ECO:0000259" key="2">
    <source>
        <dbReference type="PROSITE" id="PS50846"/>
    </source>
</evidence>
<accession>A0A0R1KKD6</accession>
<protein>
    <recommendedName>
        <fullName evidence="2">HMA domain-containing protein</fullName>
    </recommendedName>
</protein>
<dbReference type="PROSITE" id="PS50846">
    <property type="entry name" value="HMA_2"/>
    <property type="match status" value="1"/>
</dbReference>
<evidence type="ECO:0000313" key="4">
    <source>
        <dbReference type="Proteomes" id="UP000051515"/>
    </source>
</evidence>
<evidence type="ECO:0000256" key="1">
    <source>
        <dbReference type="ARBA" id="ARBA00022723"/>
    </source>
</evidence>
<proteinExistence type="predicted"/>
<keyword evidence="4" id="KW-1185">Reference proteome</keyword>
<dbReference type="CDD" id="cd00371">
    <property type="entry name" value="HMA"/>
    <property type="match status" value="1"/>
</dbReference>
<comment type="caution">
    <text evidence="3">The sequence shown here is derived from an EMBL/GenBank/DDBJ whole genome shotgun (WGS) entry which is preliminary data.</text>
</comment>
<dbReference type="SUPFAM" id="SSF55008">
    <property type="entry name" value="HMA, heavy metal-associated domain"/>
    <property type="match status" value="1"/>
</dbReference>
<dbReference type="InterPro" id="IPR006121">
    <property type="entry name" value="HMA_dom"/>
</dbReference>
<dbReference type="Pfam" id="PF00403">
    <property type="entry name" value="HMA"/>
    <property type="match status" value="1"/>
</dbReference>
<dbReference type="Gene3D" id="3.30.70.100">
    <property type="match status" value="1"/>
</dbReference>
<reference evidence="3 4" key="1">
    <citation type="journal article" date="2015" name="Genome Announc.">
        <title>Expanding the biotechnology potential of lactobacilli through comparative genomics of 213 strains and associated genera.</title>
        <authorList>
            <person name="Sun Z."/>
            <person name="Harris H.M."/>
            <person name="McCann A."/>
            <person name="Guo C."/>
            <person name="Argimon S."/>
            <person name="Zhang W."/>
            <person name="Yang X."/>
            <person name="Jeffery I.B."/>
            <person name="Cooney J.C."/>
            <person name="Kagawa T.F."/>
            <person name="Liu W."/>
            <person name="Song Y."/>
            <person name="Salvetti E."/>
            <person name="Wrobel A."/>
            <person name="Rasinkangas P."/>
            <person name="Parkhill J."/>
            <person name="Rea M.C."/>
            <person name="O'Sullivan O."/>
            <person name="Ritari J."/>
            <person name="Douillard F.P."/>
            <person name="Paul Ross R."/>
            <person name="Yang R."/>
            <person name="Briner A.E."/>
            <person name="Felis G.E."/>
            <person name="de Vos W.M."/>
            <person name="Barrangou R."/>
            <person name="Klaenhammer T.R."/>
            <person name="Caufield P.W."/>
            <person name="Cui Y."/>
            <person name="Zhang H."/>
            <person name="O'Toole P.W."/>
        </authorList>
    </citation>
    <scope>NUCLEOTIDE SEQUENCE [LARGE SCALE GENOMIC DNA]</scope>
    <source>
        <strain evidence="3 4">DSM 19674</strain>
    </source>
</reference>
<sequence>MKDLRNMEESIMAKAILQLGELTCPSCLTKIQKGVENQDGVSNVKVLFNAGKVRADFDEDRTSADQISNVITDLGYEVKKVKVKENK</sequence>
<dbReference type="InterPro" id="IPR036163">
    <property type="entry name" value="HMA_dom_sf"/>
</dbReference>
<dbReference type="Proteomes" id="UP000051515">
    <property type="component" value="Unassembled WGS sequence"/>
</dbReference>
<dbReference type="GO" id="GO:0046872">
    <property type="term" value="F:metal ion binding"/>
    <property type="evidence" value="ECO:0007669"/>
    <property type="project" value="UniProtKB-KW"/>
</dbReference>
<organism evidence="3 4">
    <name type="scientific">Companilactobacillus bobalius DSM 19674</name>
    <dbReference type="NCBI Taxonomy" id="1423788"/>
    <lineage>
        <taxon>Bacteria</taxon>
        <taxon>Bacillati</taxon>
        <taxon>Bacillota</taxon>
        <taxon>Bacilli</taxon>
        <taxon>Lactobacillales</taxon>
        <taxon>Lactobacillaceae</taxon>
        <taxon>Companilactobacillus</taxon>
        <taxon>Companilactobacillus bobalius</taxon>
    </lineage>
</organism>
<dbReference type="EMBL" id="AZDY01000029">
    <property type="protein sequence ID" value="KRK83997.1"/>
    <property type="molecule type" value="Genomic_DNA"/>
</dbReference>
<dbReference type="InterPro" id="IPR017969">
    <property type="entry name" value="Heavy-metal-associated_CS"/>
</dbReference>
<dbReference type="PROSITE" id="PS01047">
    <property type="entry name" value="HMA_1"/>
    <property type="match status" value="1"/>
</dbReference>
<feature type="domain" description="HMA" evidence="2">
    <location>
        <begin position="13"/>
        <end position="79"/>
    </location>
</feature>